<sequence length="119" mass="14005">MLSSPATQTNQLFVNEQIIRREVQERKKRENNIIIVGISEQNFTSTEERILKDEVEVLNITSIIEKDIPKPNKIFRIGKYNPGKQRRVKVCFDKPETAKVLNIFSDRLNKNEILHEDKR</sequence>
<dbReference type="OrthoDB" id="6778856at2759"/>
<dbReference type="AlphaFoldDB" id="A0A8S3WBM0"/>
<organism evidence="1 2">
    <name type="scientific">Parnassius apollo</name>
    <name type="common">Apollo butterfly</name>
    <name type="synonym">Papilio apollo</name>
    <dbReference type="NCBI Taxonomy" id="110799"/>
    <lineage>
        <taxon>Eukaryota</taxon>
        <taxon>Metazoa</taxon>
        <taxon>Ecdysozoa</taxon>
        <taxon>Arthropoda</taxon>
        <taxon>Hexapoda</taxon>
        <taxon>Insecta</taxon>
        <taxon>Pterygota</taxon>
        <taxon>Neoptera</taxon>
        <taxon>Endopterygota</taxon>
        <taxon>Lepidoptera</taxon>
        <taxon>Glossata</taxon>
        <taxon>Ditrysia</taxon>
        <taxon>Papilionoidea</taxon>
        <taxon>Papilionidae</taxon>
        <taxon>Parnassiinae</taxon>
        <taxon>Parnassini</taxon>
        <taxon>Parnassius</taxon>
        <taxon>Parnassius</taxon>
    </lineage>
</organism>
<comment type="caution">
    <text evidence="1">The sequence shown here is derived from an EMBL/GenBank/DDBJ whole genome shotgun (WGS) entry which is preliminary data.</text>
</comment>
<evidence type="ECO:0000313" key="1">
    <source>
        <dbReference type="EMBL" id="CAG4950241.1"/>
    </source>
</evidence>
<dbReference type="EMBL" id="CAJQZP010000226">
    <property type="protein sequence ID" value="CAG4950241.1"/>
    <property type="molecule type" value="Genomic_DNA"/>
</dbReference>
<reference evidence="1" key="1">
    <citation type="submission" date="2021-04" db="EMBL/GenBank/DDBJ databases">
        <authorList>
            <person name="Tunstrom K."/>
        </authorList>
    </citation>
    <scope>NUCLEOTIDE SEQUENCE</scope>
</reference>
<gene>
    <name evidence="1" type="ORF">PAPOLLO_LOCUS4167</name>
</gene>
<accession>A0A8S3WBM0</accession>
<evidence type="ECO:0000313" key="2">
    <source>
        <dbReference type="Proteomes" id="UP000691718"/>
    </source>
</evidence>
<protein>
    <submittedName>
        <fullName evidence="1">(apollo) hypothetical protein</fullName>
    </submittedName>
</protein>
<dbReference type="Proteomes" id="UP000691718">
    <property type="component" value="Unassembled WGS sequence"/>
</dbReference>
<keyword evidence="2" id="KW-1185">Reference proteome</keyword>
<proteinExistence type="predicted"/>
<name>A0A8S3WBM0_PARAO</name>